<reference evidence="4 5" key="1">
    <citation type="submission" date="2015-08" db="EMBL/GenBank/DDBJ databases">
        <authorList>
            <person name="Babu N.S."/>
            <person name="Beckwith C.J."/>
            <person name="Beseler K.G."/>
            <person name="Brison A."/>
            <person name="Carone J.V."/>
            <person name="Caskin T.P."/>
            <person name="Diamond M."/>
            <person name="Durham M.E."/>
            <person name="Foxe J.M."/>
            <person name="Go M."/>
            <person name="Henderson B.A."/>
            <person name="Jones I.B."/>
            <person name="McGettigan J.A."/>
            <person name="Micheletti S.J."/>
            <person name="Nasrallah M.E."/>
            <person name="Ortiz D."/>
            <person name="Piller C.R."/>
            <person name="Privatt S.R."/>
            <person name="Schneider S.L."/>
            <person name="Sharp S."/>
            <person name="Smith T.C."/>
            <person name="Stanton J.D."/>
            <person name="Ullery H.E."/>
            <person name="Wilson R.J."/>
            <person name="Serrano M.G."/>
            <person name="Buck G."/>
            <person name="Lee V."/>
            <person name="Wang Y."/>
            <person name="Carvalho R."/>
            <person name="Voegtly L."/>
            <person name="Shi R."/>
            <person name="Duckworth R."/>
            <person name="Johnson A."/>
            <person name="Loviza R."/>
            <person name="Walstead R."/>
            <person name="Shah Z."/>
            <person name="Kiflezghi M."/>
            <person name="Wade K."/>
            <person name="Ball S.L."/>
            <person name="Bradley K.W."/>
            <person name="Asai D.J."/>
            <person name="Bowman C.A."/>
            <person name="Russell D.A."/>
            <person name="Pope W.H."/>
            <person name="Jacobs-Sera D."/>
            <person name="Hendrix R.W."/>
            <person name="Hatfull G.F."/>
        </authorList>
    </citation>
    <scope>NUCLEOTIDE SEQUENCE [LARGE SCALE GENOMIC DNA]</scope>
    <source>
        <strain evidence="4 5">DSM 27648</strain>
    </source>
</reference>
<dbReference type="PANTHER" id="PTHR42977">
    <property type="entry name" value="HYDROLASE-RELATED"/>
    <property type="match status" value="1"/>
</dbReference>
<evidence type="ECO:0000259" key="3">
    <source>
        <dbReference type="Pfam" id="PF00561"/>
    </source>
</evidence>
<organism evidence="4 5">
    <name type="scientific">Labilithrix luteola</name>
    <dbReference type="NCBI Taxonomy" id="1391654"/>
    <lineage>
        <taxon>Bacteria</taxon>
        <taxon>Pseudomonadati</taxon>
        <taxon>Myxococcota</taxon>
        <taxon>Polyangia</taxon>
        <taxon>Polyangiales</taxon>
        <taxon>Labilitrichaceae</taxon>
        <taxon>Labilithrix</taxon>
    </lineage>
</organism>
<evidence type="ECO:0000313" key="5">
    <source>
        <dbReference type="Proteomes" id="UP000064967"/>
    </source>
</evidence>
<dbReference type="Proteomes" id="UP000064967">
    <property type="component" value="Chromosome"/>
</dbReference>
<keyword evidence="2" id="KW-0732">Signal</keyword>
<evidence type="ECO:0000313" key="4">
    <source>
        <dbReference type="EMBL" id="AKU97808.1"/>
    </source>
</evidence>
<dbReference type="SUPFAM" id="SSF53474">
    <property type="entry name" value="alpha/beta-Hydrolases"/>
    <property type="match status" value="1"/>
</dbReference>
<evidence type="ECO:0000256" key="1">
    <source>
        <dbReference type="ARBA" id="ARBA00022801"/>
    </source>
</evidence>
<dbReference type="EMBL" id="CP012333">
    <property type="protein sequence ID" value="AKU97808.1"/>
    <property type="molecule type" value="Genomic_DNA"/>
</dbReference>
<dbReference type="AlphaFoldDB" id="A0A0K1PWB3"/>
<feature type="signal peptide" evidence="2">
    <location>
        <begin position="1"/>
        <end position="23"/>
    </location>
</feature>
<dbReference type="GO" id="GO:0004301">
    <property type="term" value="F:epoxide hydrolase activity"/>
    <property type="evidence" value="ECO:0007669"/>
    <property type="project" value="TreeGrafter"/>
</dbReference>
<dbReference type="PROSITE" id="PS51257">
    <property type="entry name" value="PROKAR_LIPOPROTEIN"/>
    <property type="match status" value="1"/>
</dbReference>
<dbReference type="PRINTS" id="PR00412">
    <property type="entry name" value="EPOXHYDRLASE"/>
</dbReference>
<evidence type="ECO:0000256" key="2">
    <source>
        <dbReference type="SAM" id="SignalP"/>
    </source>
</evidence>
<dbReference type="STRING" id="1391654.AKJ09_04472"/>
<accession>A0A0K1PWB3</accession>
<dbReference type="OrthoDB" id="9802676at2"/>
<keyword evidence="1 4" id="KW-0378">Hydrolase</keyword>
<sequence length="326" mass="36120">MRSLRSSILGRVAAVLGSLLVAACAPTRSSEAPPPPSLPRVAYNKVEVDGVSIFYREAGAPGKPTLLLLHGFPSSSHMFRDLIPELANDFHLVAPDYPGFGNSGSPSPDEFAYTFDHLADVIEHFVEKIGLRRFALYAQDFGGPVGFRLAARHPDWVNALVVQNANAYDEGLSPMAEEFLRPFRSGRTPEADAKALALFRRDGTVAQYLTGAKNPSAISPDAWNMDQAVLDRPGSDRIQLELQANYVTNLARYPEWHAYFEKHQPPTLVVWGKGDPIFTVLGANAYAKHLRNIEIHLLDTGHFALEEEHAAIAAHIRRFFREKNIR</sequence>
<proteinExistence type="predicted"/>
<dbReference type="InterPro" id="IPR000639">
    <property type="entry name" value="Epox_hydrolase-like"/>
</dbReference>
<dbReference type="Pfam" id="PF00561">
    <property type="entry name" value="Abhydrolase_1"/>
    <property type="match status" value="1"/>
</dbReference>
<dbReference type="PANTHER" id="PTHR42977:SF3">
    <property type="entry name" value="AB HYDROLASE-1 DOMAIN-CONTAINING PROTEIN"/>
    <property type="match status" value="1"/>
</dbReference>
<dbReference type="PRINTS" id="PR00111">
    <property type="entry name" value="ABHYDROLASE"/>
</dbReference>
<dbReference type="InterPro" id="IPR000073">
    <property type="entry name" value="AB_hydrolase_1"/>
</dbReference>
<protein>
    <submittedName>
        <fullName evidence="4">Putative hydrolase</fullName>
    </submittedName>
</protein>
<name>A0A0K1PWB3_9BACT</name>
<gene>
    <name evidence="4" type="ORF">AKJ09_04472</name>
</gene>
<dbReference type="InterPro" id="IPR029058">
    <property type="entry name" value="AB_hydrolase_fold"/>
</dbReference>
<feature type="domain" description="AB hydrolase-1" evidence="3">
    <location>
        <begin position="64"/>
        <end position="308"/>
    </location>
</feature>
<dbReference type="RefSeq" id="WP_146648891.1">
    <property type="nucleotide sequence ID" value="NZ_CP012333.1"/>
</dbReference>
<dbReference type="Gene3D" id="3.40.50.1820">
    <property type="entry name" value="alpha/beta hydrolase"/>
    <property type="match status" value="1"/>
</dbReference>
<dbReference type="InterPro" id="IPR051340">
    <property type="entry name" value="Haloalkane_dehalogenase"/>
</dbReference>
<feature type="chain" id="PRO_5005466398" evidence="2">
    <location>
        <begin position="24"/>
        <end position="326"/>
    </location>
</feature>
<dbReference type="KEGG" id="llu:AKJ09_04472"/>
<keyword evidence="5" id="KW-1185">Reference proteome</keyword>